<comment type="caution">
    <text evidence="1">The sequence shown here is derived from an EMBL/GenBank/DDBJ whole genome shotgun (WGS) entry which is preliminary data.</text>
</comment>
<evidence type="ECO:0000313" key="1">
    <source>
        <dbReference type="EMBL" id="RJO72955.1"/>
    </source>
</evidence>
<keyword evidence="2" id="KW-1185">Reference proteome</keyword>
<evidence type="ECO:0000313" key="2">
    <source>
        <dbReference type="Proteomes" id="UP000266677"/>
    </source>
</evidence>
<evidence type="ECO:0008006" key="3">
    <source>
        <dbReference type="Google" id="ProtNLM"/>
    </source>
</evidence>
<dbReference type="OrthoDB" id="4563448at2"/>
<organism evidence="1 2">
    <name type="scientific">Nocardia panacis</name>
    <dbReference type="NCBI Taxonomy" id="2340916"/>
    <lineage>
        <taxon>Bacteria</taxon>
        <taxon>Bacillati</taxon>
        <taxon>Actinomycetota</taxon>
        <taxon>Actinomycetes</taxon>
        <taxon>Mycobacteriales</taxon>
        <taxon>Nocardiaceae</taxon>
        <taxon>Nocardia</taxon>
    </lineage>
</organism>
<dbReference type="EMBL" id="QZFU01000024">
    <property type="protein sequence ID" value="RJO72955.1"/>
    <property type="molecule type" value="Genomic_DNA"/>
</dbReference>
<sequence length="130" mass="14261">MTNATGTADWRKLLDLANSGELTLDPEIGKDLDAKCERYLDDLDRVRTSTRSIQYVAGFGGMPSGPILESKFTSKVNGADSSIHRAIATHIDQVGLMRQVFAKAIENYRSVDQSTAQRFAELPVDGQDGR</sequence>
<dbReference type="Proteomes" id="UP000266677">
    <property type="component" value="Unassembled WGS sequence"/>
</dbReference>
<protein>
    <recommendedName>
        <fullName evidence="3">PE domain-containing protein</fullName>
    </recommendedName>
</protein>
<gene>
    <name evidence="1" type="ORF">D5S18_21980</name>
</gene>
<dbReference type="RefSeq" id="WP_120042975.1">
    <property type="nucleotide sequence ID" value="NZ_QZFU01000024.1"/>
</dbReference>
<accession>A0A3A4JT02</accession>
<dbReference type="AlphaFoldDB" id="A0A3A4JT02"/>
<proteinExistence type="predicted"/>
<reference evidence="1 2" key="1">
    <citation type="submission" date="2018-09" db="EMBL/GenBank/DDBJ databases">
        <title>YIM PH21274 draft genome.</title>
        <authorList>
            <person name="Miao C."/>
        </authorList>
    </citation>
    <scope>NUCLEOTIDE SEQUENCE [LARGE SCALE GENOMIC DNA]</scope>
    <source>
        <strain evidence="1 2">YIM PH 21724</strain>
    </source>
</reference>
<name>A0A3A4JT02_9NOCA</name>